<accession>A0A5E4YL62</accession>
<evidence type="ECO:0000313" key="3">
    <source>
        <dbReference type="Proteomes" id="UP000366819"/>
    </source>
</evidence>
<sequence>MNLNNKTIIVVGGAGRIGRAIVGALVQADANVVVADVDESGLDSVAAEYGARVMCQTLDVSDATAIRQLLSDAEQRFGSVDGAVNTAYPRNARYGAKFYEVTYDDFCENVSRHVGAYFLFMQQCAQYALHSKQPFSLVNFSSIYGVMAPRFDVYEGLPMTMPVEYAAVKAGLQHLTSYATAYTKGTRFRVNCVSPGGILAGQNPDFLARYNAHCREKGMLDAEDIVGSVLYLLSSDSAYVCGQNIVIDDGFSVG</sequence>
<reference evidence="2 3" key="1">
    <citation type="submission" date="2019-08" db="EMBL/GenBank/DDBJ databases">
        <authorList>
            <person name="Peeters C."/>
        </authorList>
    </citation>
    <scope>NUCLEOTIDE SEQUENCE [LARGE SCALE GENOMIC DNA]</scope>
    <source>
        <strain evidence="2 3">LMG 31011</strain>
    </source>
</reference>
<dbReference type="EMBL" id="CABPSN010000009">
    <property type="protein sequence ID" value="VVE49481.1"/>
    <property type="molecule type" value="Genomic_DNA"/>
</dbReference>
<dbReference type="OrthoDB" id="9803333at2"/>
<dbReference type="Proteomes" id="UP000366819">
    <property type="component" value="Unassembled WGS sequence"/>
</dbReference>
<evidence type="ECO:0000256" key="1">
    <source>
        <dbReference type="ARBA" id="ARBA00006484"/>
    </source>
</evidence>
<dbReference type="PANTHER" id="PTHR42760">
    <property type="entry name" value="SHORT-CHAIN DEHYDROGENASES/REDUCTASES FAMILY MEMBER"/>
    <property type="match status" value="1"/>
</dbReference>
<dbReference type="RefSeq" id="WP_150577976.1">
    <property type="nucleotide sequence ID" value="NZ_CABPSN010000009.1"/>
</dbReference>
<dbReference type="InterPro" id="IPR036291">
    <property type="entry name" value="NAD(P)-bd_dom_sf"/>
</dbReference>
<protein>
    <submittedName>
        <fullName evidence="2">Short chain dehydrogenase</fullName>
    </submittedName>
</protein>
<name>A0A5E4YL62_9BURK</name>
<dbReference type="Gene3D" id="3.40.50.720">
    <property type="entry name" value="NAD(P)-binding Rossmann-like Domain"/>
    <property type="match status" value="1"/>
</dbReference>
<proteinExistence type="inferred from homology"/>
<dbReference type="GO" id="GO:0016616">
    <property type="term" value="F:oxidoreductase activity, acting on the CH-OH group of donors, NAD or NADP as acceptor"/>
    <property type="evidence" value="ECO:0007669"/>
    <property type="project" value="TreeGrafter"/>
</dbReference>
<dbReference type="PRINTS" id="PR00081">
    <property type="entry name" value="GDHRDH"/>
</dbReference>
<evidence type="ECO:0000313" key="2">
    <source>
        <dbReference type="EMBL" id="VVE49481.1"/>
    </source>
</evidence>
<dbReference type="AlphaFoldDB" id="A0A5E4YL62"/>
<dbReference type="NCBIfam" id="NF006619">
    <property type="entry name" value="PRK09186.1"/>
    <property type="match status" value="1"/>
</dbReference>
<dbReference type="SUPFAM" id="SSF51735">
    <property type="entry name" value="NAD(P)-binding Rossmann-fold domains"/>
    <property type="match status" value="1"/>
</dbReference>
<gene>
    <name evidence="2" type="ORF">PAQ31011_04616</name>
</gene>
<dbReference type="Pfam" id="PF13561">
    <property type="entry name" value="adh_short_C2"/>
    <property type="match status" value="1"/>
</dbReference>
<keyword evidence="3" id="KW-1185">Reference proteome</keyword>
<dbReference type="InterPro" id="IPR002347">
    <property type="entry name" value="SDR_fam"/>
</dbReference>
<organism evidence="2 3">
    <name type="scientific">Pandoraea aquatica</name>
    <dbReference type="NCBI Taxonomy" id="2508290"/>
    <lineage>
        <taxon>Bacteria</taxon>
        <taxon>Pseudomonadati</taxon>
        <taxon>Pseudomonadota</taxon>
        <taxon>Betaproteobacteria</taxon>
        <taxon>Burkholderiales</taxon>
        <taxon>Burkholderiaceae</taxon>
        <taxon>Pandoraea</taxon>
    </lineage>
</organism>
<comment type="similarity">
    <text evidence="1">Belongs to the short-chain dehydrogenases/reductases (SDR) family.</text>
</comment>